<dbReference type="InterPro" id="IPR016197">
    <property type="entry name" value="Chromo-like_dom_sf"/>
</dbReference>
<dbReference type="InterPro" id="IPR000953">
    <property type="entry name" value="Chromo/chromo_shadow_dom"/>
</dbReference>
<sequence>MKFICQRMSPQPAAESVTRRGRGRRPRGKSGRVKVEEIESTETPVKAENAFHDTALMQAESSIEKNILKETESSITEEESIELSIENNRDAQAIEQQVVPMEGTECTTQQDVDDGSESGESDTESEPDEVEKIVDVKVQNNILKFRVRWVNCRPSDDTWEPEESFTGSESKMLLDTFREENRERIEELLQADKQKKTRRGRRSGPRWEYVAEPIGKDAQNELRPRELNENDPFYGQKAASTTGELKRLFDPSHKNSVTELVGDIID</sequence>
<feature type="compositionally biased region" description="Acidic residues" evidence="1">
    <location>
        <begin position="111"/>
        <end position="129"/>
    </location>
</feature>
<evidence type="ECO:0000313" key="4">
    <source>
        <dbReference type="WBParaSite" id="Hba_17002"/>
    </source>
</evidence>
<proteinExistence type="predicted"/>
<feature type="compositionally biased region" description="Basic residues" evidence="1">
    <location>
        <begin position="19"/>
        <end position="32"/>
    </location>
</feature>
<keyword evidence="3" id="KW-1185">Reference proteome</keyword>
<feature type="domain" description="Chromo" evidence="2">
    <location>
        <begin position="128"/>
        <end position="189"/>
    </location>
</feature>
<feature type="region of interest" description="Disordered" evidence="1">
    <location>
        <begin position="107"/>
        <end position="130"/>
    </location>
</feature>
<dbReference type="Gene3D" id="2.40.50.40">
    <property type="match status" value="1"/>
</dbReference>
<reference evidence="4" key="1">
    <citation type="submission" date="2016-11" db="UniProtKB">
        <authorList>
            <consortium name="WormBaseParasite"/>
        </authorList>
    </citation>
    <scope>IDENTIFICATION</scope>
</reference>
<organism evidence="3 4">
    <name type="scientific">Heterorhabditis bacteriophora</name>
    <name type="common">Entomopathogenic nematode worm</name>
    <dbReference type="NCBI Taxonomy" id="37862"/>
    <lineage>
        <taxon>Eukaryota</taxon>
        <taxon>Metazoa</taxon>
        <taxon>Ecdysozoa</taxon>
        <taxon>Nematoda</taxon>
        <taxon>Chromadorea</taxon>
        <taxon>Rhabditida</taxon>
        <taxon>Rhabditina</taxon>
        <taxon>Rhabditomorpha</taxon>
        <taxon>Strongyloidea</taxon>
        <taxon>Heterorhabditidae</taxon>
        <taxon>Heterorhabditis</taxon>
    </lineage>
</organism>
<evidence type="ECO:0000313" key="3">
    <source>
        <dbReference type="Proteomes" id="UP000095283"/>
    </source>
</evidence>
<dbReference type="WBParaSite" id="Hba_17002">
    <property type="protein sequence ID" value="Hba_17002"/>
    <property type="gene ID" value="Hba_17002"/>
</dbReference>
<dbReference type="InterPro" id="IPR023780">
    <property type="entry name" value="Chromo_domain"/>
</dbReference>
<evidence type="ECO:0000256" key="1">
    <source>
        <dbReference type="SAM" id="MobiDB-lite"/>
    </source>
</evidence>
<dbReference type="PROSITE" id="PS50013">
    <property type="entry name" value="CHROMO_2"/>
    <property type="match status" value="1"/>
</dbReference>
<accession>A0A1I7XGX2</accession>
<name>A0A1I7XGX2_HETBA</name>
<protein>
    <submittedName>
        <fullName evidence="4">Chromo domain-containing protein</fullName>
    </submittedName>
</protein>
<evidence type="ECO:0000259" key="2">
    <source>
        <dbReference type="PROSITE" id="PS50013"/>
    </source>
</evidence>
<dbReference type="SUPFAM" id="SSF54160">
    <property type="entry name" value="Chromo domain-like"/>
    <property type="match status" value="1"/>
</dbReference>
<dbReference type="AlphaFoldDB" id="A0A1I7XGX2"/>
<feature type="region of interest" description="Disordered" evidence="1">
    <location>
        <begin position="1"/>
        <end position="46"/>
    </location>
</feature>
<dbReference type="SMART" id="SM00298">
    <property type="entry name" value="CHROMO"/>
    <property type="match status" value="1"/>
</dbReference>
<dbReference type="CDD" id="cd00024">
    <property type="entry name" value="CD_CSD"/>
    <property type="match status" value="1"/>
</dbReference>
<dbReference type="Pfam" id="PF00385">
    <property type="entry name" value="Chromo"/>
    <property type="match status" value="1"/>
</dbReference>
<dbReference type="Proteomes" id="UP000095283">
    <property type="component" value="Unplaced"/>
</dbReference>